<feature type="compositionally biased region" description="Basic residues" evidence="1">
    <location>
        <begin position="179"/>
        <end position="188"/>
    </location>
</feature>
<dbReference type="EMBL" id="FPHM01000211">
    <property type="protein sequence ID" value="SFV71189.1"/>
    <property type="molecule type" value="Genomic_DNA"/>
</dbReference>
<dbReference type="InterPro" id="IPR012902">
    <property type="entry name" value="N_methyl_site"/>
</dbReference>
<dbReference type="AlphaFoldDB" id="A0A1W1CZH5"/>
<proteinExistence type="predicted"/>
<keyword evidence="2" id="KW-1133">Transmembrane helix</keyword>
<evidence type="ECO:0000256" key="2">
    <source>
        <dbReference type="SAM" id="Phobius"/>
    </source>
</evidence>
<reference evidence="3" key="1">
    <citation type="submission" date="2016-10" db="EMBL/GenBank/DDBJ databases">
        <authorList>
            <person name="de Groot N.N."/>
        </authorList>
    </citation>
    <scope>NUCLEOTIDE SEQUENCE</scope>
</reference>
<organism evidence="3">
    <name type="scientific">hydrothermal vent metagenome</name>
    <dbReference type="NCBI Taxonomy" id="652676"/>
    <lineage>
        <taxon>unclassified sequences</taxon>
        <taxon>metagenomes</taxon>
        <taxon>ecological metagenomes</taxon>
    </lineage>
</organism>
<dbReference type="Pfam" id="PF07963">
    <property type="entry name" value="N_methyl"/>
    <property type="match status" value="1"/>
</dbReference>
<accession>A0A1W1CZH5</accession>
<dbReference type="NCBIfam" id="TIGR02532">
    <property type="entry name" value="IV_pilin_GFxxxE"/>
    <property type="match status" value="1"/>
</dbReference>
<feature type="region of interest" description="Disordered" evidence="1">
    <location>
        <begin position="178"/>
        <end position="239"/>
    </location>
</feature>
<keyword evidence="2" id="KW-0472">Membrane</keyword>
<evidence type="ECO:0008006" key="4">
    <source>
        <dbReference type="Google" id="ProtNLM"/>
    </source>
</evidence>
<gene>
    <name evidence="3" type="ORF">MNB_SV-13-781</name>
</gene>
<name>A0A1W1CZH5_9ZZZZ</name>
<feature type="transmembrane region" description="Helical" evidence="2">
    <location>
        <begin position="16"/>
        <end position="37"/>
    </location>
</feature>
<evidence type="ECO:0000256" key="1">
    <source>
        <dbReference type="SAM" id="MobiDB-lite"/>
    </source>
</evidence>
<evidence type="ECO:0000313" key="3">
    <source>
        <dbReference type="EMBL" id="SFV71189.1"/>
    </source>
</evidence>
<keyword evidence="2" id="KW-0812">Transmembrane</keyword>
<sequence>MQTFEKNSVLCQNKKAFTLIEVLISIGLLGIVIVALFSTVAMMRDSNAHLYGYLQKAKIVTKATQVLYSDILNSDGNISIKKDEFTRLCMEETRNSFYALSIAKVCWIVLKKDNTLARIEGNNYRLPTRFDDRVEVNPVMKHIELFDVYHEKDKVLVFIKQKGKEPISFLIQGVSKALPKAKKPKRPNKNNQNPNNRGNDRNGTQGTKGKSPVIGGVNGETAAPIPPPNQEELGIPQKR</sequence>
<protein>
    <recommendedName>
        <fullName evidence="4">Prepilin-type N-terminal cleavage/methylation domain-containing protein</fullName>
    </recommendedName>
</protein>